<dbReference type="InterPro" id="IPR029063">
    <property type="entry name" value="SAM-dependent_MTases_sf"/>
</dbReference>
<evidence type="ECO:0000256" key="1">
    <source>
        <dbReference type="ARBA" id="ARBA00022553"/>
    </source>
</evidence>
<dbReference type="eggNOG" id="ENOG502QS1V">
    <property type="taxonomic scope" value="Eukaryota"/>
</dbReference>
<dbReference type="Pfam" id="PF05724">
    <property type="entry name" value="TPMT"/>
    <property type="match status" value="1"/>
</dbReference>
<dbReference type="PANTHER" id="PTHR32183">
    <property type="match status" value="1"/>
</dbReference>
<dbReference type="PANTHER" id="PTHR32183:SF11">
    <property type="entry name" value="THIOL METHYLTRANSFERASE 2-RELATED"/>
    <property type="match status" value="1"/>
</dbReference>
<reference evidence="6" key="2">
    <citation type="submission" date="2009-11" db="EMBL/GenBank/DDBJ databases">
        <title>The Genome Sequence of Allomyces macrogynus strain ATCC 38327.</title>
        <authorList>
            <consortium name="The Broad Institute Genome Sequencing Platform"/>
            <person name="Russ C."/>
            <person name="Cuomo C."/>
            <person name="Shea T."/>
            <person name="Young S.K."/>
            <person name="Zeng Q."/>
            <person name="Koehrsen M."/>
            <person name="Haas B."/>
            <person name="Borodovsky M."/>
            <person name="Guigo R."/>
            <person name="Alvarado L."/>
            <person name="Berlin A."/>
            <person name="Borenstein D."/>
            <person name="Chen Z."/>
            <person name="Engels R."/>
            <person name="Freedman E."/>
            <person name="Gellesch M."/>
            <person name="Goldberg J."/>
            <person name="Griggs A."/>
            <person name="Gujja S."/>
            <person name="Heiman D."/>
            <person name="Hepburn T."/>
            <person name="Howarth C."/>
            <person name="Jen D."/>
            <person name="Larson L."/>
            <person name="Lewis B."/>
            <person name="Mehta T."/>
            <person name="Park D."/>
            <person name="Pearson M."/>
            <person name="Roberts A."/>
            <person name="Saif S."/>
            <person name="Shenoy N."/>
            <person name="Sisk P."/>
            <person name="Stolte C."/>
            <person name="Sykes S."/>
            <person name="Walk T."/>
            <person name="White J."/>
            <person name="Yandava C."/>
            <person name="Burger G."/>
            <person name="Gray M.W."/>
            <person name="Holland P.W.H."/>
            <person name="King N."/>
            <person name="Lang F.B.F."/>
            <person name="Roger A.J."/>
            <person name="Ruiz-Trillo I."/>
            <person name="Lander E."/>
            <person name="Nusbaum C."/>
        </authorList>
    </citation>
    <scope>NUCLEOTIDE SEQUENCE [LARGE SCALE GENOMIC DNA]</scope>
    <source>
        <strain evidence="6">ATCC 38327</strain>
    </source>
</reference>
<dbReference type="CDD" id="cd02440">
    <property type="entry name" value="AdoMet_MTases"/>
    <property type="match status" value="1"/>
</dbReference>
<gene>
    <name evidence="5" type="ORF">AMAG_09952</name>
</gene>
<keyword evidence="6" id="KW-1185">Reference proteome</keyword>
<reference evidence="5 6" key="1">
    <citation type="submission" date="2009-11" db="EMBL/GenBank/DDBJ databases">
        <title>Annotation of Allomyces macrogynus ATCC 38327.</title>
        <authorList>
            <consortium name="The Broad Institute Genome Sequencing Platform"/>
            <person name="Russ C."/>
            <person name="Cuomo C."/>
            <person name="Burger G."/>
            <person name="Gray M.W."/>
            <person name="Holland P.W.H."/>
            <person name="King N."/>
            <person name="Lang F.B.F."/>
            <person name="Roger A.J."/>
            <person name="Ruiz-Trillo I."/>
            <person name="Young S.K."/>
            <person name="Zeng Q."/>
            <person name="Gargeya S."/>
            <person name="Fitzgerald M."/>
            <person name="Haas B."/>
            <person name="Abouelleil A."/>
            <person name="Alvarado L."/>
            <person name="Arachchi H.M."/>
            <person name="Berlin A."/>
            <person name="Chapman S.B."/>
            <person name="Gearin G."/>
            <person name="Goldberg J."/>
            <person name="Griggs A."/>
            <person name="Gujja S."/>
            <person name="Hansen M."/>
            <person name="Heiman D."/>
            <person name="Howarth C."/>
            <person name="Larimer J."/>
            <person name="Lui A."/>
            <person name="MacDonald P.J.P."/>
            <person name="McCowen C."/>
            <person name="Montmayeur A."/>
            <person name="Murphy C."/>
            <person name="Neiman D."/>
            <person name="Pearson M."/>
            <person name="Priest M."/>
            <person name="Roberts A."/>
            <person name="Saif S."/>
            <person name="Shea T."/>
            <person name="Sisk P."/>
            <person name="Stolte C."/>
            <person name="Sykes S."/>
            <person name="Wortman J."/>
            <person name="Nusbaum C."/>
            <person name="Birren B."/>
        </authorList>
    </citation>
    <scope>NUCLEOTIDE SEQUENCE [LARGE SCALE GENOMIC DNA]</scope>
    <source>
        <strain evidence="5 6">ATCC 38327</strain>
    </source>
</reference>
<evidence type="ECO:0000256" key="2">
    <source>
        <dbReference type="ARBA" id="ARBA00022603"/>
    </source>
</evidence>
<dbReference type="PROSITE" id="PS51585">
    <property type="entry name" value="SAM_MT_TPMT"/>
    <property type="match status" value="1"/>
</dbReference>
<keyword evidence="3" id="KW-0808">Transferase</keyword>
<dbReference type="AlphaFoldDB" id="A0A0L0SQH0"/>
<protein>
    <recommendedName>
        <fullName evidence="7">Thiopurine S-methyltransferase</fullName>
    </recommendedName>
</protein>
<evidence type="ECO:0008006" key="7">
    <source>
        <dbReference type="Google" id="ProtNLM"/>
    </source>
</evidence>
<keyword evidence="2" id="KW-0489">Methyltransferase</keyword>
<dbReference type="OrthoDB" id="276151at2759"/>
<dbReference type="SUPFAM" id="SSF53335">
    <property type="entry name" value="S-adenosyl-L-methionine-dependent methyltransferases"/>
    <property type="match status" value="1"/>
</dbReference>
<dbReference type="InterPro" id="IPR008854">
    <property type="entry name" value="TPMT"/>
</dbReference>
<sequence length="235" mass="25740">MMPATQKSLAEESAAITSHWERSWQAPAQMWDNGLPPPALIKVVNEGRVPTGRVLVPGCGGGYDLPVLASPSRFALGLDVSSIAVNKAHETLRTNNVPEDQAAVIKADFFTFTNADLPPQLVQQTVPAPNPKAAPQFDAMFDYTFLCSFPPAWRRRWATRTAELIKPGGILITLMCPLAVYRGGPPYALSVKIYRALMRDDFEELEMNECESLPGNIGVEMLALWRRKEAGATSA</sequence>
<dbReference type="EMBL" id="GG745345">
    <property type="protein sequence ID" value="KNE64595.1"/>
    <property type="molecule type" value="Genomic_DNA"/>
</dbReference>
<organism evidence="5 6">
    <name type="scientific">Allomyces macrogynus (strain ATCC 38327)</name>
    <name type="common">Allomyces javanicus var. macrogynus</name>
    <dbReference type="NCBI Taxonomy" id="578462"/>
    <lineage>
        <taxon>Eukaryota</taxon>
        <taxon>Fungi</taxon>
        <taxon>Fungi incertae sedis</taxon>
        <taxon>Blastocladiomycota</taxon>
        <taxon>Blastocladiomycetes</taxon>
        <taxon>Blastocladiales</taxon>
        <taxon>Blastocladiaceae</taxon>
        <taxon>Allomyces</taxon>
    </lineage>
</organism>
<accession>A0A0L0SQH0</accession>
<proteinExistence type="predicted"/>
<dbReference type="VEuPathDB" id="FungiDB:AMAG_09952"/>
<dbReference type="GO" id="GO:0008757">
    <property type="term" value="F:S-adenosylmethionine-dependent methyltransferase activity"/>
    <property type="evidence" value="ECO:0007669"/>
    <property type="project" value="InterPro"/>
</dbReference>
<dbReference type="Gene3D" id="3.40.50.150">
    <property type="entry name" value="Vaccinia Virus protein VP39"/>
    <property type="match status" value="1"/>
</dbReference>
<dbReference type="Proteomes" id="UP000054350">
    <property type="component" value="Unassembled WGS sequence"/>
</dbReference>
<evidence type="ECO:0000313" key="5">
    <source>
        <dbReference type="EMBL" id="KNE64595.1"/>
    </source>
</evidence>
<evidence type="ECO:0000256" key="4">
    <source>
        <dbReference type="ARBA" id="ARBA00022691"/>
    </source>
</evidence>
<evidence type="ECO:0000313" key="6">
    <source>
        <dbReference type="Proteomes" id="UP000054350"/>
    </source>
</evidence>
<dbReference type="STRING" id="578462.A0A0L0SQH0"/>
<evidence type="ECO:0000256" key="3">
    <source>
        <dbReference type="ARBA" id="ARBA00022679"/>
    </source>
</evidence>
<keyword evidence="4" id="KW-0949">S-adenosyl-L-methionine</keyword>
<dbReference type="GO" id="GO:0032259">
    <property type="term" value="P:methylation"/>
    <property type="evidence" value="ECO:0007669"/>
    <property type="project" value="UniProtKB-KW"/>
</dbReference>
<keyword evidence="1" id="KW-0597">Phosphoprotein</keyword>
<name>A0A0L0SQH0_ALLM3</name>